<keyword evidence="15" id="KW-1185">Reference proteome</keyword>
<dbReference type="InterPro" id="IPR004358">
    <property type="entry name" value="Sig_transdc_His_kin-like_C"/>
</dbReference>
<dbReference type="SMART" id="SM00304">
    <property type="entry name" value="HAMP"/>
    <property type="match status" value="1"/>
</dbReference>
<dbReference type="InterPro" id="IPR003594">
    <property type="entry name" value="HATPase_dom"/>
</dbReference>
<dbReference type="SMART" id="SM00388">
    <property type="entry name" value="HisKA"/>
    <property type="match status" value="1"/>
</dbReference>
<feature type="domain" description="Histidine kinase" evidence="12">
    <location>
        <begin position="250"/>
        <end position="467"/>
    </location>
</feature>
<comment type="catalytic activity">
    <reaction evidence="1">
        <text>ATP + protein L-histidine = ADP + protein N-phospho-L-histidine.</text>
        <dbReference type="EC" id="2.7.13.3"/>
    </reaction>
</comment>
<evidence type="ECO:0000256" key="9">
    <source>
        <dbReference type="ARBA" id="ARBA00023012"/>
    </source>
</evidence>
<dbReference type="PANTHER" id="PTHR45436">
    <property type="entry name" value="SENSOR HISTIDINE KINASE YKOH"/>
    <property type="match status" value="1"/>
</dbReference>
<dbReference type="SUPFAM" id="SSF158472">
    <property type="entry name" value="HAMP domain-like"/>
    <property type="match status" value="1"/>
</dbReference>
<feature type="domain" description="HAMP" evidence="13">
    <location>
        <begin position="190"/>
        <end position="242"/>
    </location>
</feature>
<organism evidence="14 15">
    <name type="scientific">Uliginosibacterium aquaticum</name>
    <dbReference type="NCBI Taxonomy" id="2731212"/>
    <lineage>
        <taxon>Bacteria</taxon>
        <taxon>Pseudomonadati</taxon>
        <taxon>Pseudomonadota</taxon>
        <taxon>Betaproteobacteria</taxon>
        <taxon>Rhodocyclales</taxon>
        <taxon>Zoogloeaceae</taxon>
        <taxon>Uliginosibacterium</taxon>
    </lineage>
</organism>
<dbReference type="Pfam" id="PF00672">
    <property type="entry name" value="HAMP"/>
    <property type="match status" value="1"/>
</dbReference>
<comment type="subcellular location">
    <subcellularLocation>
        <location evidence="2">Membrane</location>
    </subcellularLocation>
</comment>
<evidence type="ECO:0000256" key="10">
    <source>
        <dbReference type="ARBA" id="ARBA00023136"/>
    </source>
</evidence>
<dbReference type="PROSITE" id="PS50885">
    <property type="entry name" value="HAMP"/>
    <property type="match status" value="1"/>
</dbReference>
<comment type="caution">
    <text evidence="14">The sequence shown here is derived from an EMBL/GenBank/DDBJ whole genome shotgun (WGS) entry which is preliminary data.</text>
</comment>
<dbReference type="Gene3D" id="1.10.287.130">
    <property type="match status" value="1"/>
</dbReference>
<keyword evidence="10 11" id="KW-0472">Membrane</keyword>
<evidence type="ECO:0000256" key="6">
    <source>
        <dbReference type="ARBA" id="ARBA00022692"/>
    </source>
</evidence>
<evidence type="ECO:0000256" key="1">
    <source>
        <dbReference type="ARBA" id="ARBA00000085"/>
    </source>
</evidence>
<evidence type="ECO:0000313" key="14">
    <source>
        <dbReference type="EMBL" id="NSL55702.1"/>
    </source>
</evidence>
<keyword evidence="5" id="KW-0808">Transferase</keyword>
<keyword evidence="7" id="KW-0418">Kinase</keyword>
<keyword evidence="8 11" id="KW-1133">Transmembrane helix</keyword>
<dbReference type="Gene3D" id="6.10.340.10">
    <property type="match status" value="1"/>
</dbReference>
<evidence type="ECO:0000256" key="7">
    <source>
        <dbReference type="ARBA" id="ARBA00022777"/>
    </source>
</evidence>
<dbReference type="InterPro" id="IPR005467">
    <property type="entry name" value="His_kinase_dom"/>
</dbReference>
<accession>A0ABX2IHD1</accession>
<name>A0ABX2IHD1_9RHOO</name>
<dbReference type="InterPro" id="IPR036890">
    <property type="entry name" value="HATPase_C_sf"/>
</dbReference>
<dbReference type="PROSITE" id="PS50109">
    <property type="entry name" value="HIS_KIN"/>
    <property type="match status" value="1"/>
</dbReference>
<sequence>MNRLARMSISTRLFIAVLAVAAAAVVAAGFASHRSFTHGFLGYLNKLAIERIDSALPRLEAAYAEHGSWEFLREQPRNWIRLMIRNAEDDLRAEHEAPPISDLTGAFLRVTLLDAEHLFVIGYPGQLDDDRIERPIRVNGQIVGWLSLAPFQSVTEVGAQRFERAQQRATWLIVAAAILLAAAIAWWVARAVLLPIRRVARATHELAGGNYARRVPEIGEDEVGQLSRDFNHLALTLERNETLRREFMADIAHELRTPLGILHGELEAIEDGIRPFSREALHSLQSEVGQLNKLVSDLNDLALTDVAALAYRKENIDLAACVAEVAERYAPRLAQHALQLQCALPTQPVMVFADPARLRQLLHNLLENSCRYTDSGGQLQWRLDTTGHPAEAILRCEDSAPGVAVELLPRLFDRFYRVEGSRNRASGGAGLGLAICRNIVQAHDGQIEAATSSLGGLAITIRLPLARSGA</sequence>
<dbReference type="InterPro" id="IPR050428">
    <property type="entry name" value="TCS_sensor_his_kinase"/>
</dbReference>
<evidence type="ECO:0000256" key="2">
    <source>
        <dbReference type="ARBA" id="ARBA00004370"/>
    </source>
</evidence>
<dbReference type="Proteomes" id="UP000778523">
    <property type="component" value="Unassembled WGS sequence"/>
</dbReference>
<evidence type="ECO:0000259" key="12">
    <source>
        <dbReference type="PROSITE" id="PS50109"/>
    </source>
</evidence>
<protein>
    <recommendedName>
        <fullName evidence="3">histidine kinase</fullName>
        <ecNumber evidence="3">2.7.13.3</ecNumber>
    </recommendedName>
</protein>
<dbReference type="EMBL" id="JABCSC020000003">
    <property type="protein sequence ID" value="NSL55702.1"/>
    <property type="molecule type" value="Genomic_DNA"/>
</dbReference>
<reference evidence="14 15" key="1">
    <citation type="submission" date="2020-06" db="EMBL/GenBank/DDBJ databases">
        <title>Draft genome of Uliginosibacterium sp. IMCC34675.</title>
        <authorList>
            <person name="Song J."/>
        </authorList>
    </citation>
    <scope>NUCLEOTIDE SEQUENCE [LARGE SCALE GENOMIC DNA]</scope>
    <source>
        <strain evidence="14 15">IMCC34675</strain>
    </source>
</reference>
<evidence type="ECO:0000259" key="13">
    <source>
        <dbReference type="PROSITE" id="PS50885"/>
    </source>
</evidence>
<dbReference type="InterPro" id="IPR036097">
    <property type="entry name" value="HisK_dim/P_sf"/>
</dbReference>
<evidence type="ECO:0000256" key="5">
    <source>
        <dbReference type="ARBA" id="ARBA00022679"/>
    </source>
</evidence>
<feature type="transmembrane region" description="Helical" evidence="11">
    <location>
        <begin position="169"/>
        <end position="189"/>
    </location>
</feature>
<dbReference type="InterPro" id="IPR003660">
    <property type="entry name" value="HAMP_dom"/>
</dbReference>
<dbReference type="PRINTS" id="PR00344">
    <property type="entry name" value="BCTRLSENSOR"/>
</dbReference>
<dbReference type="InterPro" id="IPR003661">
    <property type="entry name" value="HisK_dim/P_dom"/>
</dbReference>
<dbReference type="EC" id="2.7.13.3" evidence="3"/>
<evidence type="ECO:0000256" key="4">
    <source>
        <dbReference type="ARBA" id="ARBA00022553"/>
    </source>
</evidence>
<dbReference type="CDD" id="cd06225">
    <property type="entry name" value="HAMP"/>
    <property type="match status" value="1"/>
</dbReference>
<dbReference type="PANTHER" id="PTHR45436:SF5">
    <property type="entry name" value="SENSOR HISTIDINE KINASE TRCS"/>
    <property type="match status" value="1"/>
</dbReference>
<dbReference type="SMART" id="SM00387">
    <property type="entry name" value="HATPase_c"/>
    <property type="match status" value="1"/>
</dbReference>
<evidence type="ECO:0000256" key="8">
    <source>
        <dbReference type="ARBA" id="ARBA00022989"/>
    </source>
</evidence>
<keyword evidence="4" id="KW-0597">Phosphoprotein</keyword>
<dbReference type="Pfam" id="PF02518">
    <property type="entry name" value="HATPase_c"/>
    <property type="match status" value="1"/>
</dbReference>
<dbReference type="CDD" id="cd00082">
    <property type="entry name" value="HisKA"/>
    <property type="match status" value="1"/>
</dbReference>
<dbReference type="SUPFAM" id="SSF47384">
    <property type="entry name" value="Homodimeric domain of signal transducing histidine kinase"/>
    <property type="match status" value="1"/>
</dbReference>
<dbReference type="Pfam" id="PF00512">
    <property type="entry name" value="HisKA"/>
    <property type="match status" value="1"/>
</dbReference>
<keyword evidence="6 11" id="KW-0812">Transmembrane</keyword>
<gene>
    <name evidence="14" type="ORF">HJ583_011750</name>
</gene>
<dbReference type="SUPFAM" id="SSF55874">
    <property type="entry name" value="ATPase domain of HSP90 chaperone/DNA topoisomerase II/histidine kinase"/>
    <property type="match status" value="1"/>
</dbReference>
<dbReference type="Gene3D" id="3.30.565.10">
    <property type="entry name" value="Histidine kinase-like ATPase, C-terminal domain"/>
    <property type="match status" value="1"/>
</dbReference>
<keyword evidence="9" id="KW-0902">Two-component regulatory system</keyword>
<evidence type="ECO:0000256" key="3">
    <source>
        <dbReference type="ARBA" id="ARBA00012438"/>
    </source>
</evidence>
<proteinExistence type="predicted"/>
<evidence type="ECO:0000313" key="15">
    <source>
        <dbReference type="Proteomes" id="UP000778523"/>
    </source>
</evidence>
<evidence type="ECO:0000256" key="11">
    <source>
        <dbReference type="SAM" id="Phobius"/>
    </source>
</evidence>